<keyword evidence="2 7" id="KW-0813">Transport</keyword>
<comment type="subcellular location">
    <subcellularLocation>
        <location evidence="1 7">Cell membrane</location>
        <topology evidence="1 7">Multi-pass membrane protein</topology>
    </subcellularLocation>
</comment>
<evidence type="ECO:0000313" key="10">
    <source>
        <dbReference type="EMBL" id="ONG59003.1"/>
    </source>
</evidence>
<evidence type="ECO:0000256" key="5">
    <source>
        <dbReference type="ARBA" id="ARBA00022989"/>
    </source>
</evidence>
<dbReference type="GO" id="GO:0005886">
    <property type="term" value="C:plasma membrane"/>
    <property type="evidence" value="ECO:0007669"/>
    <property type="project" value="UniProtKB-SubCell"/>
</dbReference>
<comment type="caution">
    <text evidence="10">The sequence shown here is derived from an EMBL/GenBank/DDBJ whole genome shotgun (WGS) entry which is preliminary data.</text>
</comment>
<dbReference type="CDD" id="cd06261">
    <property type="entry name" value="TM_PBP2"/>
    <property type="match status" value="1"/>
</dbReference>
<dbReference type="PANTHER" id="PTHR43386:SF23">
    <property type="entry name" value="ABC TRANSPORTER"/>
    <property type="match status" value="1"/>
</dbReference>
<dbReference type="InterPro" id="IPR050366">
    <property type="entry name" value="BP-dependent_transpt_permease"/>
</dbReference>
<keyword evidence="8" id="KW-0732">Signal</keyword>
<feature type="transmembrane region" description="Helical" evidence="7">
    <location>
        <begin position="106"/>
        <end position="125"/>
    </location>
</feature>
<dbReference type="Gene3D" id="1.10.3720.10">
    <property type="entry name" value="MetI-like"/>
    <property type="match status" value="1"/>
</dbReference>
<evidence type="ECO:0000256" key="8">
    <source>
        <dbReference type="SAM" id="SignalP"/>
    </source>
</evidence>
<evidence type="ECO:0000256" key="3">
    <source>
        <dbReference type="ARBA" id="ARBA00022475"/>
    </source>
</evidence>
<evidence type="ECO:0000313" key="11">
    <source>
        <dbReference type="Proteomes" id="UP000188879"/>
    </source>
</evidence>
<keyword evidence="3" id="KW-1003">Cell membrane</keyword>
<evidence type="ECO:0000256" key="1">
    <source>
        <dbReference type="ARBA" id="ARBA00004651"/>
    </source>
</evidence>
<dbReference type="PANTHER" id="PTHR43386">
    <property type="entry name" value="OLIGOPEPTIDE TRANSPORT SYSTEM PERMEASE PROTEIN APPC"/>
    <property type="match status" value="1"/>
</dbReference>
<feature type="transmembrane region" description="Helical" evidence="7">
    <location>
        <begin position="199"/>
        <end position="225"/>
    </location>
</feature>
<dbReference type="OrthoDB" id="9766870at2"/>
<evidence type="ECO:0000256" key="2">
    <source>
        <dbReference type="ARBA" id="ARBA00022448"/>
    </source>
</evidence>
<keyword evidence="4 7" id="KW-0812">Transmembrane</keyword>
<evidence type="ECO:0000256" key="6">
    <source>
        <dbReference type="ARBA" id="ARBA00023136"/>
    </source>
</evidence>
<comment type="similarity">
    <text evidence="7">Belongs to the binding-protein-dependent transport system permease family.</text>
</comment>
<dbReference type="AlphaFoldDB" id="A0A1V2HAB0"/>
<accession>A0A1V2HAB0</accession>
<gene>
    <name evidence="10" type="ORF">BKE38_00765</name>
</gene>
<protein>
    <submittedName>
        <fullName evidence="10">NAD synthetase</fullName>
    </submittedName>
</protein>
<feature type="transmembrane region" description="Helical" evidence="7">
    <location>
        <begin position="141"/>
        <end position="160"/>
    </location>
</feature>
<evidence type="ECO:0000259" key="9">
    <source>
        <dbReference type="PROSITE" id="PS50928"/>
    </source>
</evidence>
<dbReference type="Pfam" id="PF00528">
    <property type="entry name" value="BPD_transp_1"/>
    <property type="match status" value="1"/>
</dbReference>
<dbReference type="InterPro" id="IPR000515">
    <property type="entry name" value="MetI-like"/>
</dbReference>
<keyword evidence="6 7" id="KW-0472">Membrane</keyword>
<dbReference type="EMBL" id="MLCO01000005">
    <property type="protein sequence ID" value="ONG59003.1"/>
    <property type="molecule type" value="Genomic_DNA"/>
</dbReference>
<feature type="signal peptide" evidence="8">
    <location>
        <begin position="1"/>
        <end position="20"/>
    </location>
</feature>
<dbReference type="Proteomes" id="UP000188879">
    <property type="component" value="Unassembled WGS sequence"/>
</dbReference>
<dbReference type="InterPro" id="IPR035906">
    <property type="entry name" value="MetI-like_sf"/>
</dbReference>
<name>A0A1V2HAB0_9PROT</name>
<evidence type="ECO:0000256" key="4">
    <source>
        <dbReference type="ARBA" id="ARBA00022692"/>
    </source>
</evidence>
<sequence>MTRLRLGLFLLVLLASAAVAAPWLAGLLGRDPLAPDLFARYAPPGAGFPLGADELGRDLLLRLFFGARVSLGVGLAAALAATLLGTAIGLLAAWRGGWVDALLMRLADGLLALPALPILVLLAAIDPARFGLPRGEAMTDMIRITTILVLFGWVGVARLARAGAITILASDYVRAARALGVSEARLLLRHVLPGLRAPVAVAGALAVAGAILAESVLSFLGLGIQPPAPSWGNMLANAQEAVFEAPLAALWPGLAILAAVAGCSLVADGLSRARR</sequence>
<dbReference type="PROSITE" id="PS50928">
    <property type="entry name" value="ABC_TM1"/>
    <property type="match status" value="1"/>
</dbReference>
<feature type="transmembrane region" description="Helical" evidence="7">
    <location>
        <begin position="245"/>
        <end position="267"/>
    </location>
</feature>
<reference evidence="10 11" key="1">
    <citation type="submission" date="2016-10" db="EMBL/GenBank/DDBJ databases">
        <title>Draft Genome sequence of Roseomonas sp. strain M3.</title>
        <authorList>
            <person name="Subhash Y."/>
            <person name="Lee S."/>
        </authorList>
    </citation>
    <scope>NUCLEOTIDE SEQUENCE [LARGE SCALE GENOMIC DNA]</scope>
    <source>
        <strain evidence="10 11">M3</strain>
    </source>
</reference>
<organism evidence="10 11">
    <name type="scientific">Teichococcus deserti</name>
    <dbReference type="NCBI Taxonomy" id="1817963"/>
    <lineage>
        <taxon>Bacteria</taxon>
        <taxon>Pseudomonadati</taxon>
        <taxon>Pseudomonadota</taxon>
        <taxon>Alphaproteobacteria</taxon>
        <taxon>Acetobacterales</taxon>
        <taxon>Roseomonadaceae</taxon>
        <taxon>Roseomonas</taxon>
    </lineage>
</organism>
<keyword evidence="11" id="KW-1185">Reference proteome</keyword>
<evidence type="ECO:0000256" key="7">
    <source>
        <dbReference type="RuleBase" id="RU363032"/>
    </source>
</evidence>
<feature type="transmembrane region" description="Helical" evidence="7">
    <location>
        <begin position="69"/>
        <end position="94"/>
    </location>
</feature>
<keyword evidence="5 7" id="KW-1133">Transmembrane helix</keyword>
<feature type="chain" id="PRO_5013273828" evidence="8">
    <location>
        <begin position="21"/>
        <end position="275"/>
    </location>
</feature>
<dbReference type="GO" id="GO:0055085">
    <property type="term" value="P:transmembrane transport"/>
    <property type="evidence" value="ECO:0007669"/>
    <property type="project" value="InterPro"/>
</dbReference>
<dbReference type="RefSeq" id="WP_076955464.1">
    <property type="nucleotide sequence ID" value="NZ_MLCO01000005.1"/>
</dbReference>
<proteinExistence type="inferred from homology"/>
<feature type="domain" description="ABC transmembrane type-1" evidence="9">
    <location>
        <begin position="67"/>
        <end position="267"/>
    </location>
</feature>
<dbReference type="SUPFAM" id="SSF161098">
    <property type="entry name" value="MetI-like"/>
    <property type="match status" value="1"/>
</dbReference>